<evidence type="ECO:0000313" key="2">
    <source>
        <dbReference type="Proteomes" id="UP001239111"/>
    </source>
</evidence>
<protein>
    <submittedName>
        <fullName evidence="1">Uncharacterized protein</fullName>
    </submittedName>
</protein>
<reference evidence="1" key="1">
    <citation type="submission" date="2023-04" db="EMBL/GenBank/DDBJ databases">
        <title>A chromosome-level genome assembly of the parasitoid wasp Eretmocerus hayati.</title>
        <authorList>
            <person name="Zhong Y."/>
            <person name="Liu S."/>
            <person name="Liu Y."/>
        </authorList>
    </citation>
    <scope>NUCLEOTIDE SEQUENCE</scope>
    <source>
        <strain evidence="1">ZJU_SS_LIU_2023</strain>
    </source>
</reference>
<proteinExistence type="predicted"/>
<sequence>MISSTFNPERKIYGQEKRVHADLESSRTDSLRESIWNAVKTPCDFSFKRCYISTSGKSNYYLKIEGFCREKRCGVELLGFCKKEPPQNADVVIHLSTYKTDHVPHYSKGQVKGVTREKIGDELRHMKAAAYVDWQSDKLMVFGNINPPIISSEGVCRRIEQEVEKEEWNYGSGRDLLKYISGLIVSSDGVIRDFSANPLSIVYWTEEQEIVWKSLNNNGKILSLKLDASGCKIGTVEMYETESRHILLYTGVVNCDHKEIPSTQMVSARQDADIIGHRWLKPWLSSVDIVPTIIVTDQSAALQNGASVACNGMSYEESLDRYFKFRINTDNRLPPCWLRIDIAHLTNAVSEWDCLKNVNYLTKDTIKKSVGYMSSLSQVQDLESFLRDVITVVKCPTRDAHVGETIRLVLQVLSTYKLPQSQISPEQDEEMDGAANILLASNGVDNDGSNGVSSIDIFIDGIIQEATDRPCSTGARRNPYYCPRSVKNLRLLCQKAPGWTNIMRVLLSEDS</sequence>
<comment type="caution">
    <text evidence="1">The sequence shown here is derived from an EMBL/GenBank/DDBJ whole genome shotgun (WGS) entry which is preliminary data.</text>
</comment>
<evidence type="ECO:0000313" key="1">
    <source>
        <dbReference type="EMBL" id="KAJ8671824.1"/>
    </source>
</evidence>
<gene>
    <name evidence="1" type="ORF">QAD02_003083</name>
</gene>
<accession>A0ACC2NND3</accession>
<dbReference type="Proteomes" id="UP001239111">
    <property type="component" value="Chromosome 3"/>
</dbReference>
<name>A0ACC2NND3_9HYME</name>
<keyword evidence="2" id="KW-1185">Reference proteome</keyword>
<organism evidence="1 2">
    <name type="scientific">Eretmocerus hayati</name>
    <dbReference type="NCBI Taxonomy" id="131215"/>
    <lineage>
        <taxon>Eukaryota</taxon>
        <taxon>Metazoa</taxon>
        <taxon>Ecdysozoa</taxon>
        <taxon>Arthropoda</taxon>
        <taxon>Hexapoda</taxon>
        <taxon>Insecta</taxon>
        <taxon>Pterygota</taxon>
        <taxon>Neoptera</taxon>
        <taxon>Endopterygota</taxon>
        <taxon>Hymenoptera</taxon>
        <taxon>Apocrita</taxon>
        <taxon>Proctotrupomorpha</taxon>
        <taxon>Chalcidoidea</taxon>
        <taxon>Aphelinidae</taxon>
        <taxon>Aphelininae</taxon>
        <taxon>Eretmocerus</taxon>
    </lineage>
</organism>
<dbReference type="EMBL" id="CM056743">
    <property type="protein sequence ID" value="KAJ8671824.1"/>
    <property type="molecule type" value="Genomic_DNA"/>
</dbReference>